<sequence length="126" mass="13455">MSSRTVESPGPANGVRPAGSGPGSGPREADSRGADRLAPAGGSPELHRALAEVKGQAQFLLYLADQIEESLQQFAEDQSDASHAAFLCKVLSMYSSQLELKYQSLGERVAETCQEVYLTVRERDAG</sequence>
<dbReference type="AlphaFoldDB" id="A0A432MKJ1"/>
<comment type="caution">
    <text evidence="2">The sequence shown here is derived from an EMBL/GenBank/DDBJ whole genome shotgun (WGS) entry which is preliminary data.</text>
</comment>
<dbReference type="RefSeq" id="WP_126725301.1">
    <property type="nucleotide sequence ID" value="NZ_RYZH01000017.1"/>
</dbReference>
<reference evidence="2 3" key="1">
    <citation type="submission" date="2018-12" db="EMBL/GenBank/DDBJ databases">
        <authorList>
            <person name="Toschakov S.V."/>
        </authorList>
    </citation>
    <scope>NUCLEOTIDE SEQUENCE [LARGE SCALE GENOMIC DNA]</scope>
    <source>
        <strain evidence="2 3">GM2012</strain>
    </source>
</reference>
<evidence type="ECO:0000313" key="2">
    <source>
        <dbReference type="EMBL" id="RUL87790.1"/>
    </source>
</evidence>
<name>A0A432MKJ1_9BACT</name>
<accession>A0A432MKJ1</accession>
<evidence type="ECO:0000313" key="3">
    <source>
        <dbReference type="Proteomes" id="UP000280296"/>
    </source>
</evidence>
<gene>
    <name evidence="2" type="ORF">TsocGM_10535</name>
</gene>
<proteinExistence type="predicted"/>
<dbReference type="EMBL" id="RYZH01000017">
    <property type="protein sequence ID" value="RUL87790.1"/>
    <property type="molecule type" value="Genomic_DNA"/>
</dbReference>
<keyword evidence="3" id="KW-1185">Reference proteome</keyword>
<reference evidence="2 3" key="2">
    <citation type="submission" date="2019-01" db="EMBL/GenBank/DDBJ databases">
        <title>Tautonia sociabilis, a novel thermotolerant planctomycete of Isosphaeraceae family, isolated from a 4000 m deep subterranean habitat.</title>
        <authorList>
            <person name="Kovaleva O.L."/>
            <person name="Elcheninov A.G."/>
            <person name="Van Heerden E."/>
            <person name="Toshchakov S.V."/>
            <person name="Novikov A."/>
            <person name="Bonch-Osmolovskaya E.A."/>
            <person name="Kublanov I.V."/>
        </authorList>
    </citation>
    <scope>NUCLEOTIDE SEQUENCE [LARGE SCALE GENOMIC DNA]</scope>
    <source>
        <strain evidence="2 3">GM2012</strain>
    </source>
</reference>
<dbReference type="Proteomes" id="UP000280296">
    <property type="component" value="Unassembled WGS sequence"/>
</dbReference>
<protein>
    <submittedName>
        <fullName evidence="2">Uncharacterized protein</fullName>
    </submittedName>
</protein>
<feature type="region of interest" description="Disordered" evidence="1">
    <location>
        <begin position="1"/>
        <end position="43"/>
    </location>
</feature>
<evidence type="ECO:0000256" key="1">
    <source>
        <dbReference type="SAM" id="MobiDB-lite"/>
    </source>
</evidence>
<dbReference type="OrthoDB" id="9873005at2"/>
<organism evidence="2 3">
    <name type="scientific">Tautonia sociabilis</name>
    <dbReference type="NCBI Taxonomy" id="2080755"/>
    <lineage>
        <taxon>Bacteria</taxon>
        <taxon>Pseudomonadati</taxon>
        <taxon>Planctomycetota</taxon>
        <taxon>Planctomycetia</taxon>
        <taxon>Isosphaerales</taxon>
        <taxon>Isosphaeraceae</taxon>
        <taxon>Tautonia</taxon>
    </lineage>
</organism>